<evidence type="ECO:0000313" key="2">
    <source>
        <dbReference type="Proteomes" id="UP000030151"/>
    </source>
</evidence>
<dbReference type="Proteomes" id="UP000030151">
    <property type="component" value="Unassembled WGS sequence"/>
</dbReference>
<gene>
    <name evidence="1" type="ORF">X797_011315</name>
</gene>
<name>A0A014MWB6_9HYPO</name>
<evidence type="ECO:0000313" key="1">
    <source>
        <dbReference type="EMBL" id="EXU95599.1"/>
    </source>
</evidence>
<sequence length="344" mass="38541">MFGALFYDLVSRFLLVHCFHNNAIHRIRSQLTCPCVPTSFDNDTIVFRGNIDESAGQVLTGFVDICLKAPGFIEDIYLRVLAILNISNKARPLWHRLRQGFRSTNSRSVEIVSEHLWPKGSGLLLPIGNYKYPFEFCLPSDLAESIEGLAEISLIYRVDAIVVDKGTLMLNGCRNLRIIRTPALDALDPLQSAGGELTWDDKLKYSISIFPKAVSFGGTVQLNLCAYPLESGITLGDVVLRIIEIRDISIENRPSPPTKARKCITTNSTIQRDITLSSVGKGWMYSASVALPRRLGDCVQNLAYNEVIVRHEVEVIMLVNELDGHELKVIDWGFPLIHKQDFCH</sequence>
<organism evidence="1 2">
    <name type="scientific">Metarhizium robertsii</name>
    <dbReference type="NCBI Taxonomy" id="568076"/>
    <lineage>
        <taxon>Eukaryota</taxon>
        <taxon>Fungi</taxon>
        <taxon>Dikarya</taxon>
        <taxon>Ascomycota</taxon>
        <taxon>Pezizomycotina</taxon>
        <taxon>Sordariomycetes</taxon>
        <taxon>Hypocreomycetidae</taxon>
        <taxon>Hypocreales</taxon>
        <taxon>Clavicipitaceae</taxon>
        <taxon>Metarhizium</taxon>
    </lineage>
</organism>
<dbReference type="Gene3D" id="2.60.40.640">
    <property type="match status" value="1"/>
</dbReference>
<dbReference type="AlphaFoldDB" id="A0A014MWB6"/>
<protein>
    <submittedName>
        <fullName evidence="1">Arrestin (Or S-antigen) domain protein</fullName>
    </submittedName>
</protein>
<dbReference type="EMBL" id="JELW01000072">
    <property type="protein sequence ID" value="EXU95599.1"/>
    <property type="molecule type" value="Genomic_DNA"/>
</dbReference>
<reference evidence="1 2" key="1">
    <citation type="submission" date="2014-02" db="EMBL/GenBank/DDBJ databases">
        <title>The genome sequence of the entomopathogenic fungus Metarhizium robertsii ARSEF 2575.</title>
        <authorList>
            <person name="Giuliano Garisto Donzelli B."/>
            <person name="Roe B.A."/>
            <person name="Macmil S.L."/>
            <person name="Krasnoff S.B."/>
            <person name="Gibson D.M."/>
        </authorList>
    </citation>
    <scope>NUCLEOTIDE SEQUENCE [LARGE SCALE GENOMIC DNA]</scope>
    <source>
        <strain evidence="1 2">ARSEF 2575</strain>
    </source>
</reference>
<proteinExistence type="predicted"/>
<dbReference type="InterPro" id="IPR014752">
    <property type="entry name" value="Arrestin-like_C"/>
</dbReference>
<dbReference type="HOGENOM" id="CLU_018982_0_1_1"/>
<accession>A0A014MWB6</accession>
<comment type="caution">
    <text evidence="1">The sequence shown here is derived from an EMBL/GenBank/DDBJ whole genome shotgun (WGS) entry which is preliminary data.</text>
</comment>